<keyword evidence="9" id="KW-1185">Reference proteome</keyword>
<comment type="similarity">
    <text evidence="2 4">Belongs to the bacterial solute-binding protein 3 family.</text>
</comment>
<dbReference type="GO" id="GO:0016020">
    <property type="term" value="C:membrane"/>
    <property type="evidence" value="ECO:0007669"/>
    <property type="project" value="InterPro"/>
</dbReference>
<feature type="domain" description="Ionotropic glutamate receptor C-terminal" evidence="7">
    <location>
        <begin position="26"/>
        <end position="275"/>
    </location>
</feature>
<evidence type="ECO:0000256" key="4">
    <source>
        <dbReference type="RuleBase" id="RU003744"/>
    </source>
</evidence>
<dbReference type="RefSeq" id="WP_280513923.1">
    <property type="nucleotide sequence ID" value="NZ_BMMF01000010.1"/>
</dbReference>
<dbReference type="Pfam" id="PF00497">
    <property type="entry name" value="SBP_bac_3"/>
    <property type="match status" value="1"/>
</dbReference>
<keyword evidence="3 5" id="KW-0732">Signal</keyword>
<proteinExistence type="inferred from homology"/>
<evidence type="ECO:0000256" key="1">
    <source>
        <dbReference type="ARBA" id="ARBA00004196"/>
    </source>
</evidence>
<dbReference type="InterPro" id="IPR018313">
    <property type="entry name" value="SBP_3_CS"/>
</dbReference>
<dbReference type="PANTHER" id="PTHR35936">
    <property type="entry name" value="MEMBRANE-BOUND LYTIC MUREIN TRANSGLYCOSYLASE F"/>
    <property type="match status" value="1"/>
</dbReference>
<evidence type="ECO:0000313" key="9">
    <source>
        <dbReference type="Proteomes" id="UP000600449"/>
    </source>
</evidence>
<dbReference type="PANTHER" id="PTHR35936:SF17">
    <property type="entry name" value="ARGININE-BINDING EXTRACELLULAR PROTEIN ARTP"/>
    <property type="match status" value="1"/>
</dbReference>
<dbReference type="SUPFAM" id="SSF53850">
    <property type="entry name" value="Periplasmic binding protein-like II"/>
    <property type="match status" value="1"/>
</dbReference>
<dbReference type="AlphaFoldDB" id="A0A917V5Q7"/>
<accession>A0A917V5Q7</accession>
<evidence type="ECO:0000259" key="6">
    <source>
        <dbReference type="SMART" id="SM00062"/>
    </source>
</evidence>
<dbReference type="Proteomes" id="UP000600449">
    <property type="component" value="Unassembled WGS sequence"/>
</dbReference>
<feature type="signal peptide" evidence="5">
    <location>
        <begin position="1"/>
        <end position="23"/>
    </location>
</feature>
<comment type="subcellular location">
    <subcellularLocation>
        <location evidence="1">Cell envelope</location>
    </subcellularLocation>
</comment>
<evidence type="ECO:0000313" key="8">
    <source>
        <dbReference type="EMBL" id="GGK43768.1"/>
    </source>
</evidence>
<evidence type="ECO:0000259" key="7">
    <source>
        <dbReference type="SMART" id="SM00079"/>
    </source>
</evidence>
<sequence length="281" mass="29993">MRFMKTLGLAIAASAFAIGAATAQEQVTIATEGAYAPWNFSNPDGTLDGFEIELARDLCERMEADCEIIAQDWNGIIPGLTAGRYDAIMAGMSITAEREEVISFAGPYTLSPNGFLVPNGSDLADMPGTGERFNLDTNTEAAMAALEEVKPLLEGKVIGVQGSTTHANFAREHLADVAEIREYGTTEQHDLDLQAGRIDAVLADAPTLRATMEKPEFQGEFSIVGPGYVGGILGRGVGVGLRQEDEELRTRFNEAIAAAAADGTIKELSEKWFGTDLTPAM</sequence>
<name>A0A917V5Q7_9HYPH</name>
<feature type="chain" id="PRO_5036873039" evidence="5">
    <location>
        <begin position="24"/>
        <end position="281"/>
    </location>
</feature>
<dbReference type="InterPro" id="IPR001638">
    <property type="entry name" value="Solute-binding_3/MltF_N"/>
</dbReference>
<evidence type="ECO:0000256" key="2">
    <source>
        <dbReference type="ARBA" id="ARBA00010333"/>
    </source>
</evidence>
<dbReference type="GO" id="GO:0030313">
    <property type="term" value="C:cell envelope"/>
    <property type="evidence" value="ECO:0007669"/>
    <property type="project" value="UniProtKB-SubCell"/>
</dbReference>
<feature type="domain" description="Solute-binding protein family 3/N-terminal" evidence="6">
    <location>
        <begin position="26"/>
        <end position="276"/>
    </location>
</feature>
<dbReference type="EMBL" id="BMMF01000010">
    <property type="protein sequence ID" value="GGK43768.1"/>
    <property type="molecule type" value="Genomic_DNA"/>
</dbReference>
<dbReference type="SMART" id="SM00062">
    <property type="entry name" value="PBPb"/>
    <property type="match status" value="1"/>
</dbReference>
<gene>
    <name evidence="8" type="primary">nocT</name>
    <name evidence="8" type="ORF">GCM10011322_33520</name>
</gene>
<comment type="caution">
    <text evidence="8">The sequence shown here is derived from an EMBL/GenBank/DDBJ whole genome shotgun (WGS) entry which is preliminary data.</text>
</comment>
<dbReference type="PROSITE" id="PS01039">
    <property type="entry name" value="SBP_BACTERIAL_3"/>
    <property type="match status" value="1"/>
</dbReference>
<organism evidence="8 9">
    <name type="scientific">Salinarimonas ramus</name>
    <dbReference type="NCBI Taxonomy" id="690164"/>
    <lineage>
        <taxon>Bacteria</taxon>
        <taxon>Pseudomonadati</taxon>
        <taxon>Pseudomonadota</taxon>
        <taxon>Alphaproteobacteria</taxon>
        <taxon>Hyphomicrobiales</taxon>
        <taxon>Salinarimonadaceae</taxon>
        <taxon>Salinarimonas</taxon>
    </lineage>
</organism>
<dbReference type="Gene3D" id="3.40.190.10">
    <property type="entry name" value="Periplasmic binding protein-like II"/>
    <property type="match status" value="2"/>
</dbReference>
<protein>
    <submittedName>
        <fullName evidence="8">Nopaline-binding periplasmic protein</fullName>
    </submittedName>
</protein>
<dbReference type="InterPro" id="IPR001320">
    <property type="entry name" value="Iontro_rcpt_C"/>
</dbReference>
<dbReference type="SMART" id="SM00079">
    <property type="entry name" value="PBPe"/>
    <property type="match status" value="1"/>
</dbReference>
<reference evidence="8 9" key="1">
    <citation type="journal article" date="2014" name="Int. J. Syst. Evol. Microbiol.">
        <title>Complete genome sequence of Corynebacterium casei LMG S-19264T (=DSM 44701T), isolated from a smear-ripened cheese.</title>
        <authorList>
            <consortium name="US DOE Joint Genome Institute (JGI-PGF)"/>
            <person name="Walter F."/>
            <person name="Albersmeier A."/>
            <person name="Kalinowski J."/>
            <person name="Ruckert C."/>
        </authorList>
    </citation>
    <scope>NUCLEOTIDE SEQUENCE [LARGE SCALE GENOMIC DNA]</scope>
    <source>
        <strain evidence="8 9">CGMCC 1.9161</strain>
    </source>
</reference>
<evidence type="ECO:0000256" key="5">
    <source>
        <dbReference type="SAM" id="SignalP"/>
    </source>
</evidence>
<dbReference type="GO" id="GO:0015276">
    <property type="term" value="F:ligand-gated monoatomic ion channel activity"/>
    <property type="evidence" value="ECO:0007669"/>
    <property type="project" value="InterPro"/>
</dbReference>
<evidence type="ECO:0000256" key="3">
    <source>
        <dbReference type="ARBA" id="ARBA00022729"/>
    </source>
</evidence>